<reference evidence="8 9" key="1">
    <citation type="journal article" date="2018" name="BMC Genomics">
        <title>The genome of Naegleria lovaniensis, the basis for a comparative approach to unravel pathogenicity factors of the human pathogenic amoeba N. fowleri.</title>
        <authorList>
            <person name="Liechti N."/>
            <person name="Schurch N."/>
            <person name="Bruggmann R."/>
            <person name="Wittwer M."/>
        </authorList>
    </citation>
    <scope>NUCLEOTIDE SEQUENCE [LARGE SCALE GENOMIC DNA]</scope>
    <source>
        <strain evidence="8 9">ATCC 30569</strain>
    </source>
</reference>
<feature type="binding site" evidence="7">
    <location>
        <position position="199"/>
    </location>
    <ligand>
        <name>UTP</name>
        <dbReference type="ChEBI" id="CHEBI:46398"/>
    </ligand>
</feature>
<dbReference type="GeneID" id="68103652"/>
<feature type="binding site" evidence="7">
    <location>
        <position position="168"/>
    </location>
    <ligand>
        <name>UTP</name>
        <dbReference type="ChEBI" id="CHEBI:46398"/>
    </ligand>
</feature>
<comment type="similarity">
    <text evidence="1 5">Belongs to the UDPGP type 1 family.</text>
</comment>
<dbReference type="Proteomes" id="UP000816034">
    <property type="component" value="Unassembled WGS sequence"/>
</dbReference>
<dbReference type="CDD" id="cd00897">
    <property type="entry name" value="UGPase_euk"/>
    <property type="match status" value="1"/>
</dbReference>
<dbReference type="FunFam" id="2.160.10.10:FF:000001">
    <property type="entry name" value="UTP--glucose-1-phosphate uridylyltransferase"/>
    <property type="match status" value="1"/>
</dbReference>
<dbReference type="AlphaFoldDB" id="A0AA88KEZ7"/>
<evidence type="ECO:0000256" key="4">
    <source>
        <dbReference type="ARBA" id="ARBA00022695"/>
    </source>
</evidence>
<feature type="binding site" evidence="6">
    <location>
        <position position="200"/>
    </location>
    <ligand>
        <name>substrate</name>
    </ligand>
</feature>
<evidence type="ECO:0000256" key="7">
    <source>
        <dbReference type="PIRSR" id="PIRSR000806-2"/>
    </source>
</evidence>
<name>A0AA88KEZ7_NAELO</name>
<dbReference type="Gene3D" id="3.90.550.10">
    <property type="entry name" value="Spore Coat Polysaccharide Biosynthesis Protein SpsA, Chain A"/>
    <property type="match status" value="1"/>
</dbReference>
<evidence type="ECO:0000256" key="2">
    <source>
        <dbReference type="ARBA" id="ARBA00012415"/>
    </source>
</evidence>
<dbReference type="EC" id="2.7.7.9" evidence="2 5"/>
<keyword evidence="3 5" id="KW-0808">Transferase</keyword>
<dbReference type="GO" id="GO:0003983">
    <property type="term" value="F:UTP:glucose-1-phosphate uridylyltransferase activity"/>
    <property type="evidence" value="ECO:0007669"/>
    <property type="project" value="UniProtKB-EC"/>
</dbReference>
<organism evidence="8 9">
    <name type="scientific">Naegleria lovaniensis</name>
    <name type="common">Amoeba</name>
    <dbReference type="NCBI Taxonomy" id="51637"/>
    <lineage>
        <taxon>Eukaryota</taxon>
        <taxon>Discoba</taxon>
        <taxon>Heterolobosea</taxon>
        <taxon>Tetramitia</taxon>
        <taxon>Eutetramitia</taxon>
        <taxon>Vahlkampfiidae</taxon>
        <taxon>Naegleria</taxon>
    </lineage>
</organism>
<evidence type="ECO:0000256" key="1">
    <source>
        <dbReference type="ARBA" id="ARBA00010401"/>
    </source>
</evidence>
<accession>A0AA88KEZ7</accession>
<evidence type="ECO:0000256" key="3">
    <source>
        <dbReference type="ARBA" id="ARBA00022679"/>
    </source>
</evidence>
<gene>
    <name evidence="8" type="ORF">C9374_011198</name>
</gene>
<evidence type="ECO:0000256" key="6">
    <source>
        <dbReference type="PIRSR" id="PIRSR000806-1"/>
    </source>
</evidence>
<dbReference type="InterPro" id="IPR016267">
    <property type="entry name" value="UDPGP_trans"/>
</dbReference>
<feature type="binding site" evidence="7">
    <location>
        <position position="230"/>
    </location>
    <ligand>
        <name>UTP</name>
        <dbReference type="ChEBI" id="CHEBI:46398"/>
    </ligand>
</feature>
<evidence type="ECO:0000313" key="8">
    <source>
        <dbReference type="EMBL" id="KAG2374119.1"/>
    </source>
</evidence>
<dbReference type="PANTHER" id="PTHR43511">
    <property type="match status" value="1"/>
</dbReference>
<dbReference type="Pfam" id="PF01704">
    <property type="entry name" value="UDPGP"/>
    <property type="match status" value="1"/>
</dbReference>
<dbReference type="InterPro" id="IPR002618">
    <property type="entry name" value="UDPGP_fam"/>
</dbReference>
<keyword evidence="9" id="KW-1185">Reference proteome</keyword>
<protein>
    <recommendedName>
        <fullName evidence="2 5">UTP--glucose-1-phosphate uridylyltransferase</fullName>
        <ecNumber evidence="2 5">2.7.7.9</ecNumber>
    </recommendedName>
</protein>
<evidence type="ECO:0000313" key="9">
    <source>
        <dbReference type="Proteomes" id="UP000816034"/>
    </source>
</evidence>
<feature type="binding site" evidence="7">
    <location>
        <position position="103"/>
    </location>
    <ligand>
        <name>UTP</name>
        <dbReference type="ChEBI" id="CHEBI:46398"/>
    </ligand>
</feature>
<feature type="binding site" evidence="7">
    <location>
        <position position="369"/>
    </location>
    <ligand>
        <name>UTP</name>
        <dbReference type="ChEBI" id="CHEBI:46398"/>
    </ligand>
</feature>
<sequence length="475" mass="54011">MDQAVEQLVHRFNQVHSDKQEQEKFAKQMNDFLKLFNRFVASQKNQAQINWDRIRAPTEDHLKDYEQLTSDLNHSAIKNILNKLVVVKLNGGLGTTMGCTGPKSVIGVRGDDTFLDLTIKQIQYLNNKYDVDVPLVLMNSFNTSEDTAKIINDPKYANINVTIECFEQNQFPRIIKEKLLPFPDDIPNEKNKEAWYPPGHGDFYSSFFESPLYSKYKNAGKEYVFLSNIDNLGATVDLKILNYLINNKTDFCMEVTKKTLADVKGGTLINYEGEGVKLLELAQVPKEHVKDFESIEKFKIFNTNNLWIRLSSIETQLEELKQRVEIINNEKEVDGVKVIQLETAAGAAIQVFKKSIGVDVPRSRFLPVKKCSDLLLVQSNLYNLGDDYCLVKSTTEEAPIINLDDKFYKKVGDYLARFKNGVPNIVDLKELNVTGDVTFGKNVVLKGKVHVVAKQKTLVPDGSVISDETYRYSKL</sequence>
<evidence type="ECO:0000256" key="5">
    <source>
        <dbReference type="PIRNR" id="PIRNR000806"/>
    </source>
</evidence>
<proteinExistence type="inferred from homology"/>
<comment type="catalytic activity">
    <reaction evidence="5">
        <text>alpha-D-glucose 1-phosphate + UTP + H(+) = UDP-alpha-D-glucose + diphosphate</text>
        <dbReference type="Rhea" id="RHEA:19889"/>
        <dbReference type="ChEBI" id="CHEBI:15378"/>
        <dbReference type="ChEBI" id="CHEBI:33019"/>
        <dbReference type="ChEBI" id="CHEBI:46398"/>
        <dbReference type="ChEBI" id="CHEBI:58601"/>
        <dbReference type="ChEBI" id="CHEBI:58885"/>
        <dbReference type="EC" id="2.7.7.9"/>
    </reaction>
</comment>
<dbReference type="SUPFAM" id="SSF53448">
    <property type="entry name" value="Nucleotide-diphospho-sugar transferases"/>
    <property type="match status" value="1"/>
</dbReference>
<dbReference type="RefSeq" id="XP_044543293.1">
    <property type="nucleotide sequence ID" value="XM_044686826.1"/>
</dbReference>
<dbReference type="InterPro" id="IPR029044">
    <property type="entry name" value="Nucleotide-diphossugar_trans"/>
</dbReference>
<dbReference type="Gene3D" id="2.160.10.10">
    <property type="entry name" value="Hexapeptide repeat proteins"/>
    <property type="match status" value="1"/>
</dbReference>
<dbReference type="FunFam" id="3.90.550.10:FF:000002">
    <property type="entry name" value="UTP--glucose-1-phosphate uridylyltransferase"/>
    <property type="match status" value="1"/>
</dbReference>
<keyword evidence="4 5" id="KW-0548">Nucleotidyltransferase</keyword>
<dbReference type="EMBL" id="PYSW02000048">
    <property type="protein sequence ID" value="KAG2374119.1"/>
    <property type="molecule type" value="Genomic_DNA"/>
</dbReference>
<dbReference type="PIRSF" id="PIRSF000806">
    <property type="entry name" value="UDPGP"/>
    <property type="match status" value="1"/>
</dbReference>
<comment type="caution">
    <text evidence="8">The sequence shown here is derived from an EMBL/GenBank/DDBJ whole genome shotgun (WGS) entry which is preliminary data.</text>
</comment>
<dbReference type="GO" id="GO:0006011">
    <property type="term" value="P:UDP-alpha-D-glucose metabolic process"/>
    <property type="evidence" value="ECO:0007669"/>
    <property type="project" value="UniProtKB-UniRule"/>
</dbReference>